<gene>
    <name evidence="2" type="ORF">A3F54_02700</name>
</gene>
<organism evidence="2 3">
    <name type="scientific">Candidatus Kerfeldbacteria bacterium RIFCSPHIGHO2_12_FULL_48_17</name>
    <dbReference type="NCBI Taxonomy" id="1798542"/>
    <lineage>
        <taxon>Bacteria</taxon>
        <taxon>Candidatus Kerfeldiibacteriota</taxon>
    </lineage>
</organism>
<dbReference type="EMBL" id="MHKD01000007">
    <property type="protein sequence ID" value="OGY85089.1"/>
    <property type="molecule type" value="Genomic_DNA"/>
</dbReference>
<evidence type="ECO:0000256" key="1">
    <source>
        <dbReference type="SAM" id="MobiDB-lite"/>
    </source>
</evidence>
<evidence type="ECO:0000313" key="3">
    <source>
        <dbReference type="Proteomes" id="UP000176952"/>
    </source>
</evidence>
<dbReference type="AlphaFoldDB" id="A0A1G2B914"/>
<feature type="region of interest" description="Disordered" evidence="1">
    <location>
        <begin position="47"/>
        <end position="77"/>
    </location>
</feature>
<accession>A0A1G2B914</accession>
<protein>
    <submittedName>
        <fullName evidence="2">Uncharacterized protein</fullName>
    </submittedName>
</protein>
<proteinExistence type="predicted"/>
<evidence type="ECO:0000313" key="2">
    <source>
        <dbReference type="EMBL" id="OGY85089.1"/>
    </source>
</evidence>
<dbReference type="STRING" id="1798542.A3F54_02700"/>
<feature type="region of interest" description="Disordered" evidence="1">
    <location>
        <begin position="1"/>
        <end position="33"/>
    </location>
</feature>
<comment type="caution">
    <text evidence="2">The sequence shown here is derived from an EMBL/GenBank/DDBJ whole genome shotgun (WGS) entry which is preliminary data.</text>
</comment>
<sequence>MTAQTPWKNSAGVPFEPEPPKPEPRKPYPKTLADWMDERLKERIDMREQEKRKMNPSAVPVPEPSAPQELRMGPKDRVEWERNIMRKGYGLAQGDLPEPGDSPPAIPYQQKLRWMEEGILDPMLIRRETDIAREMSENPWQMLAAPGYTRYS</sequence>
<reference evidence="2 3" key="1">
    <citation type="journal article" date="2016" name="Nat. Commun.">
        <title>Thousands of microbial genomes shed light on interconnected biogeochemical processes in an aquifer system.</title>
        <authorList>
            <person name="Anantharaman K."/>
            <person name="Brown C.T."/>
            <person name="Hug L.A."/>
            <person name="Sharon I."/>
            <person name="Castelle C.J."/>
            <person name="Probst A.J."/>
            <person name="Thomas B.C."/>
            <person name="Singh A."/>
            <person name="Wilkins M.J."/>
            <person name="Karaoz U."/>
            <person name="Brodie E.L."/>
            <person name="Williams K.H."/>
            <person name="Hubbard S.S."/>
            <person name="Banfield J.F."/>
        </authorList>
    </citation>
    <scope>NUCLEOTIDE SEQUENCE [LARGE SCALE GENOMIC DNA]</scope>
</reference>
<dbReference type="Proteomes" id="UP000176952">
    <property type="component" value="Unassembled WGS sequence"/>
</dbReference>
<name>A0A1G2B914_9BACT</name>